<feature type="domain" description="DUF7168" evidence="3">
    <location>
        <begin position="66"/>
        <end position="176"/>
    </location>
</feature>
<proteinExistence type="predicted"/>
<accession>A0AB73H2S8</accession>
<dbReference type="Pfam" id="PF10979">
    <property type="entry name" value="DUF2786"/>
    <property type="match status" value="1"/>
</dbReference>
<evidence type="ECO:0008006" key="5">
    <source>
        <dbReference type="Google" id="ProtNLM"/>
    </source>
</evidence>
<feature type="domain" description="DUF2786" evidence="2">
    <location>
        <begin position="6"/>
        <end position="42"/>
    </location>
</feature>
<dbReference type="RefSeq" id="WP_184578812.1">
    <property type="nucleotide sequence ID" value="NZ_JACIIQ010000025.1"/>
</dbReference>
<protein>
    <recommendedName>
        <fullName evidence="5">DUF2786 domain-containing protein</fullName>
    </recommendedName>
</protein>
<dbReference type="AlphaFoldDB" id="A0AB73H2S8"/>
<dbReference type="InterPro" id="IPR024498">
    <property type="entry name" value="DUF2786"/>
</dbReference>
<reference evidence="4" key="1">
    <citation type="submission" date="2020-08" db="EMBL/GenBank/DDBJ databases">
        <title>Studying the diversity of plant-associated saprophytic bacteria and their role in host health and plant-pathogen interactions.</title>
        <authorList>
            <person name="Potnis N."/>
        </authorList>
    </citation>
    <scope>NUCLEOTIDE SEQUENCE</scope>
    <source>
        <strain evidence="4">F21</strain>
    </source>
</reference>
<sequence>MDRATAIRKVKSCLRLGESANAHEAARAVSQARALMEKFGLSAEDVGDIAFATAGTRARGAQPLLSVMTLAGVIARGYRCTVLTERLYGGFRGQGSSTKVVFVGRGADAEIAAYAFTVLRRQMDAERLAHVSRVRLAKNRAERGEAFAQGWVHSVRALFPAAVLEAGEKRRHDLAIEHRTQSSGTTLNDAPAPRNPVGKLNGRHSADLLKGVLKGRGVRLNQGVSSDVQESQLQLENFA</sequence>
<evidence type="ECO:0000259" key="3">
    <source>
        <dbReference type="Pfam" id="PF23771"/>
    </source>
</evidence>
<name>A0AB73H2S8_9XANT</name>
<organism evidence="4">
    <name type="scientific">Xanthomonas arboricola</name>
    <dbReference type="NCBI Taxonomy" id="56448"/>
    <lineage>
        <taxon>Bacteria</taxon>
        <taxon>Pseudomonadati</taxon>
        <taxon>Pseudomonadota</taxon>
        <taxon>Gammaproteobacteria</taxon>
        <taxon>Lysobacterales</taxon>
        <taxon>Lysobacteraceae</taxon>
        <taxon>Xanthomonas</taxon>
    </lineage>
</organism>
<feature type="region of interest" description="Disordered" evidence="1">
    <location>
        <begin position="179"/>
        <end position="203"/>
    </location>
</feature>
<dbReference type="Pfam" id="PF23771">
    <property type="entry name" value="DUF7168"/>
    <property type="match status" value="1"/>
</dbReference>
<comment type="caution">
    <text evidence="4">The sequence shown here is derived from an EMBL/GenBank/DDBJ whole genome shotgun (WGS) entry which is preliminary data.</text>
</comment>
<gene>
    <name evidence="4" type="ORF">FHR65_004087</name>
</gene>
<evidence type="ECO:0000256" key="1">
    <source>
        <dbReference type="SAM" id="MobiDB-lite"/>
    </source>
</evidence>
<dbReference type="EMBL" id="JACIIQ010000025">
    <property type="protein sequence ID" value="MBB5672486.1"/>
    <property type="molecule type" value="Genomic_DNA"/>
</dbReference>
<evidence type="ECO:0000313" key="4">
    <source>
        <dbReference type="EMBL" id="MBB5672486.1"/>
    </source>
</evidence>
<evidence type="ECO:0000259" key="2">
    <source>
        <dbReference type="Pfam" id="PF10979"/>
    </source>
</evidence>
<dbReference type="Proteomes" id="UP000528595">
    <property type="component" value="Unassembled WGS sequence"/>
</dbReference>
<dbReference type="InterPro" id="IPR055592">
    <property type="entry name" value="DUF7168"/>
</dbReference>